<evidence type="ECO:0000313" key="1">
    <source>
        <dbReference type="EMBL" id="PQL90754.1"/>
    </source>
</evidence>
<sequence length="105" mass="12678">MNTNIPFQLGMEYENWEFDLEPINDRIIGHDSYIYIKKLSIFDVEPINVELIFHWDILVAIILEFEESDIIKLDKILLSDYIRVNNYFYKSEVQIKSRIYKSLLQ</sequence>
<reference evidence="1 2" key="1">
    <citation type="submission" date="2018-02" db="EMBL/GenBank/DDBJ databases">
        <title>Genome sequences of Apibacter spp., gut symbionts of Asian honey bees.</title>
        <authorList>
            <person name="Kwong W.K."/>
            <person name="Steele M.I."/>
            <person name="Moran N.A."/>
        </authorList>
    </citation>
    <scope>NUCLEOTIDE SEQUENCE [LARGE SCALE GENOMIC DNA]</scope>
    <source>
        <strain evidence="2">wkB301</strain>
    </source>
</reference>
<protein>
    <submittedName>
        <fullName evidence="1">Uncharacterized protein</fullName>
    </submittedName>
</protein>
<dbReference type="EMBL" id="PSZM01000045">
    <property type="protein sequence ID" value="PQL90754.1"/>
    <property type="molecule type" value="Genomic_DNA"/>
</dbReference>
<dbReference type="Proteomes" id="UP000238042">
    <property type="component" value="Unassembled WGS sequence"/>
</dbReference>
<gene>
    <name evidence="1" type="ORF">C4S77_09870</name>
</gene>
<dbReference type="OrthoDB" id="1448900at2"/>
<proteinExistence type="predicted"/>
<keyword evidence="2" id="KW-1185">Reference proteome</keyword>
<name>A0A2S8A855_9FLAO</name>
<dbReference type="RefSeq" id="WP_105247399.1">
    <property type="nucleotide sequence ID" value="NZ_PSZM01000045.1"/>
</dbReference>
<accession>A0A2S8A855</accession>
<dbReference type="AlphaFoldDB" id="A0A2S8A855"/>
<evidence type="ECO:0000313" key="2">
    <source>
        <dbReference type="Proteomes" id="UP000238042"/>
    </source>
</evidence>
<comment type="caution">
    <text evidence="1">The sequence shown here is derived from an EMBL/GenBank/DDBJ whole genome shotgun (WGS) entry which is preliminary data.</text>
</comment>
<organism evidence="1 2">
    <name type="scientific">Apibacter adventoris</name>
    <dbReference type="NCBI Taxonomy" id="1679466"/>
    <lineage>
        <taxon>Bacteria</taxon>
        <taxon>Pseudomonadati</taxon>
        <taxon>Bacteroidota</taxon>
        <taxon>Flavobacteriia</taxon>
        <taxon>Flavobacteriales</taxon>
        <taxon>Weeksellaceae</taxon>
        <taxon>Apibacter</taxon>
    </lineage>
</organism>